<evidence type="ECO:0000313" key="3">
    <source>
        <dbReference type="EMBL" id="MBE0462871.1"/>
    </source>
</evidence>
<proteinExistence type="inferred from homology"/>
<dbReference type="EMBL" id="RRZB01000009">
    <property type="protein sequence ID" value="MBE0462871.1"/>
    <property type="molecule type" value="Genomic_DNA"/>
</dbReference>
<dbReference type="SUPFAM" id="SSF54909">
    <property type="entry name" value="Dimeric alpha+beta barrel"/>
    <property type="match status" value="1"/>
</dbReference>
<dbReference type="Pfam" id="PF03795">
    <property type="entry name" value="YCII"/>
    <property type="match status" value="1"/>
</dbReference>
<dbReference type="InterPro" id="IPR005545">
    <property type="entry name" value="YCII"/>
</dbReference>
<dbReference type="RefSeq" id="WP_192537453.1">
    <property type="nucleotide sequence ID" value="NZ_RRZB01000009.1"/>
</dbReference>
<dbReference type="InterPro" id="IPR011008">
    <property type="entry name" value="Dimeric_a/b-barrel"/>
</dbReference>
<organism evidence="3 4">
    <name type="scientific">Halomonas colorata</name>
    <dbReference type="NCBI Taxonomy" id="2742615"/>
    <lineage>
        <taxon>Bacteria</taxon>
        <taxon>Pseudomonadati</taxon>
        <taxon>Pseudomonadota</taxon>
        <taxon>Gammaproteobacteria</taxon>
        <taxon>Oceanospirillales</taxon>
        <taxon>Halomonadaceae</taxon>
        <taxon>Halomonas</taxon>
    </lineage>
</organism>
<dbReference type="PANTHER" id="PTHR33606">
    <property type="entry name" value="PROTEIN YCII"/>
    <property type="match status" value="1"/>
</dbReference>
<comment type="similarity">
    <text evidence="1">Belongs to the YciI family.</text>
</comment>
<dbReference type="InterPro" id="IPR051807">
    <property type="entry name" value="Sec-metab_biosynth-assoc"/>
</dbReference>
<gene>
    <name evidence="3" type="ORF">EI547_05285</name>
</gene>
<feature type="domain" description="YCII-related" evidence="2">
    <location>
        <begin position="1"/>
        <end position="88"/>
    </location>
</feature>
<dbReference type="Proteomes" id="UP001645038">
    <property type="component" value="Unassembled WGS sequence"/>
</dbReference>
<accession>A0ABR9FW46</accession>
<evidence type="ECO:0000259" key="2">
    <source>
        <dbReference type="Pfam" id="PF03795"/>
    </source>
</evidence>
<dbReference type="PANTHER" id="PTHR33606:SF3">
    <property type="entry name" value="PROTEIN YCII"/>
    <property type="match status" value="1"/>
</dbReference>
<name>A0ABR9FW46_9GAMM</name>
<comment type="caution">
    <text evidence="3">The sequence shown here is derived from an EMBL/GenBank/DDBJ whole genome shotgun (WGS) entry which is preliminary data.</text>
</comment>
<sequence length="98" mass="11212">MPFMIETFDKPGHQELRLEIRDEHLAYLDAHSVLLLACGAKLSDDSSTASGGLYLVDVETREEAQALIRQDPFYIAGLFEDIKIVRWRKAYLNKQCLL</sequence>
<evidence type="ECO:0000256" key="1">
    <source>
        <dbReference type="ARBA" id="ARBA00007689"/>
    </source>
</evidence>
<reference evidence="3 4" key="1">
    <citation type="submission" date="2020-07" db="EMBL/GenBank/DDBJ databases">
        <title>Halophilic bacteria isolated from french cheeses.</title>
        <authorList>
            <person name="Kothe C.I."/>
            <person name="Farah-Kraiem B."/>
            <person name="Renault P."/>
            <person name="Dridi B."/>
        </authorList>
    </citation>
    <scope>NUCLEOTIDE SEQUENCE [LARGE SCALE GENOMIC DNA]</scope>
    <source>
        <strain evidence="3 4">FME20</strain>
    </source>
</reference>
<dbReference type="NCBIfam" id="NF009503">
    <property type="entry name" value="PRK12863.1-3"/>
    <property type="match status" value="1"/>
</dbReference>
<dbReference type="Gene3D" id="3.30.70.1060">
    <property type="entry name" value="Dimeric alpha+beta barrel"/>
    <property type="match status" value="1"/>
</dbReference>
<evidence type="ECO:0000313" key="4">
    <source>
        <dbReference type="Proteomes" id="UP001645038"/>
    </source>
</evidence>
<keyword evidence="4" id="KW-1185">Reference proteome</keyword>
<protein>
    <submittedName>
        <fullName evidence="3">YciI family protein</fullName>
    </submittedName>
</protein>